<evidence type="ECO:0000256" key="5">
    <source>
        <dbReference type="ARBA" id="ARBA00047317"/>
    </source>
</evidence>
<organism evidence="8 9">
    <name type="scientific">Robiginitalea biformata (strain ATCC BAA-864 / DSM 15991 / KCTC 12146 / HTCC2501)</name>
    <dbReference type="NCBI Taxonomy" id="313596"/>
    <lineage>
        <taxon>Bacteria</taxon>
        <taxon>Pseudomonadati</taxon>
        <taxon>Bacteroidota</taxon>
        <taxon>Flavobacteriia</taxon>
        <taxon>Flavobacteriales</taxon>
        <taxon>Flavobacteriaceae</taxon>
        <taxon>Robiginitalea</taxon>
    </lineage>
</organism>
<dbReference type="InterPro" id="IPR005110">
    <property type="entry name" value="MoeA_linker/N"/>
</dbReference>
<evidence type="ECO:0000256" key="4">
    <source>
        <dbReference type="ARBA" id="ARBA00023150"/>
    </source>
</evidence>
<comment type="function">
    <text evidence="1 6">Catalyzes the insertion of molybdate into adenylated molybdopterin with the concomitant release of AMP.</text>
</comment>
<dbReference type="EMBL" id="CP001712">
    <property type="protein sequence ID" value="EAR15631.1"/>
    <property type="molecule type" value="Genomic_DNA"/>
</dbReference>
<evidence type="ECO:0000313" key="8">
    <source>
        <dbReference type="EMBL" id="EAR15631.1"/>
    </source>
</evidence>
<evidence type="ECO:0000256" key="3">
    <source>
        <dbReference type="ARBA" id="ARBA00010763"/>
    </source>
</evidence>
<keyword evidence="4 6" id="KW-0501">Molybdenum cofactor biosynthesis</keyword>
<dbReference type="PANTHER" id="PTHR10192:SF5">
    <property type="entry name" value="GEPHYRIN"/>
    <property type="match status" value="1"/>
</dbReference>
<dbReference type="GO" id="GO:0061599">
    <property type="term" value="F:molybdopterin molybdotransferase activity"/>
    <property type="evidence" value="ECO:0007669"/>
    <property type="project" value="UniProtKB-UniRule"/>
</dbReference>
<comment type="cofactor">
    <cofactor evidence="6">
        <name>Mg(2+)</name>
        <dbReference type="ChEBI" id="CHEBI:18420"/>
    </cofactor>
</comment>
<gene>
    <name evidence="8" type="ordered locus">RB2501_14924</name>
</gene>
<dbReference type="STRING" id="313596.RB2501_14924"/>
<dbReference type="UniPathway" id="UPA00344"/>
<comment type="catalytic activity">
    <reaction evidence="5">
        <text>adenylyl-molybdopterin + molybdate = Mo-molybdopterin + AMP + H(+)</text>
        <dbReference type="Rhea" id="RHEA:35047"/>
        <dbReference type="ChEBI" id="CHEBI:15378"/>
        <dbReference type="ChEBI" id="CHEBI:36264"/>
        <dbReference type="ChEBI" id="CHEBI:62727"/>
        <dbReference type="ChEBI" id="CHEBI:71302"/>
        <dbReference type="ChEBI" id="CHEBI:456215"/>
        <dbReference type="EC" id="2.10.1.1"/>
    </reaction>
</comment>
<dbReference type="SUPFAM" id="SSF53218">
    <property type="entry name" value="Molybdenum cofactor biosynthesis proteins"/>
    <property type="match status" value="1"/>
</dbReference>
<dbReference type="InterPro" id="IPR036425">
    <property type="entry name" value="MoaB/Mog-like_dom_sf"/>
</dbReference>
<dbReference type="AlphaFoldDB" id="A4CL82"/>
<dbReference type="Pfam" id="PF00994">
    <property type="entry name" value="MoCF_biosynth"/>
    <property type="match status" value="1"/>
</dbReference>
<dbReference type="Proteomes" id="UP000009049">
    <property type="component" value="Chromosome"/>
</dbReference>
<dbReference type="PROSITE" id="PS01079">
    <property type="entry name" value="MOCF_BIOSYNTHESIS_2"/>
    <property type="match status" value="1"/>
</dbReference>
<dbReference type="Gene3D" id="2.170.190.11">
    <property type="entry name" value="Molybdopterin biosynthesis moea protein, domain 3"/>
    <property type="match status" value="1"/>
</dbReference>
<comment type="pathway">
    <text evidence="2 6">Cofactor biosynthesis; molybdopterin biosynthesis.</text>
</comment>
<dbReference type="GO" id="GO:0006777">
    <property type="term" value="P:Mo-molybdopterin cofactor biosynthetic process"/>
    <property type="evidence" value="ECO:0007669"/>
    <property type="project" value="UniProtKB-UniRule"/>
</dbReference>
<dbReference type="InterPro" id="IPR008284">
    <property type="entry name" value="MoCF_biosynth_CS"/>
</dbReference>
<keyword evidence="6" id="KW-0460">Magnesium</keyword>
<evidence type="ECO:0000313" key="9">
    <source>
        <dbReference type="Proteomes" id="UP000009049"/>
    </source>
</evidence>
<evidence type="ECO:0000256" key="1">
    <source>
        <dbReference type="ARBA" id="ARBA00002901"/>
    </source>
</evidence>
<name>A4CL82_ROBBH</name>
<keyword evidence="9" id="KW-1185">Reference proteome</keyword>
<dbReference type="InterPro" id="IPR005111">
    <property type="entry name" value="MoeA_C_domain_IV"/>
</dbReference>
<dbReference type="PANTHER" id="PTHR10192">
    <property type="entry name" value="MOLYBDOPTERIN BIOSYNTHESIS PROTEIN"/>
    <property type="match status" value="1"/>
</dbReference>
<dbReference type="SMART" id="SM00852">
    <property type="entry name" value="MoCF_biosynth"/>
    <property type="match status" value="1"/>
</dbReference>
<keyword evidence="6" id="KW-0479">Metal-binding</keyword>
<dbReference type="InterPro" id="IPR036688">
    <property type="entry name" value="MoeA_C_domain_IV_sf"/>
</dbReference>
<dbReference type="GO" id="GO:0046872">
    <property type="term" value="F:metal ion binding"/>
    <property type="evidence" value="ECO:0007669"/>
    <property type="project" value="UniProtKB-UniRule"/>
</dbReference>
<dbReference type="CDD" id="cd00887">
    <property type="entry name" value="MoeA"/>
    <property type="match status" value="1"/>
</dbReference>
<accession>A4CL82</accession>
<proteinExistence type="inferred from homology"/>
<dbReference type="Gene3D" id="3.40.980.10">
    <property type="entry name" value="MoaB/Mog-like domain"/>
    <property type="match status" value="1"/>
</dbReference>
<protein>
    <recommendedName>
        <fullName evidence="6">Molybdopterin molybdenumtransferase</fullName>
        <ecNumber evidence="6">2.10.1.1</ecNumber>
    </recommendedName>
</protein>
<dbReference type="eggNOG" id="COG0303">
    <property type="taxonomic scope" value="Bacteria"/>
</dbReference>
<dbReference type="InterPro" id="IPR038987">
    <property type="entry name" value="MoeA-like"/>
</dbReference>
<dbReference type="GO" id="GO:0005829">
    <property type="term" value="C:cytosol"/>
    <property type="evidence" value="ECO:0007669"/>
    <property type="project" value="TreeGrafter"/>
</dbReference>
<sequence>MISFGKAYEAVMAERWTLAAETVRLDDACGRYLAQLVVADRPLPPYDRATMDGIAICHRDFRDGHREYRIQGMARAGDPRHRLSGAGNCIEIATGAVLPEGADTVVRYEDLLSSAGAFTIQSDPSEGQSIHPAGSDADAGSVLLEPGTRIGPSEIAVLASVGVGKPKVYSLPAVTLVSTGDELVDVDQKPEPHQIRKSNTRALRAALTEFGIVPEEIHLADDPQIIRMELEKVLSEPGILLLSGGVSKGKFDYLPEVLEALGVRKCFHRVAQRPGKPFWFGVGAGGENLVFSFPGNPVSTFLSFHLYFRDWLLKSFGFDNNGQQARLIAPAENTSGLTQFRLATVENREGTLWAAEVPMNSSGDFLSLARAEGFLCIEPTKSGYAKGATVKWIPFKFK</sequence>
<dbReference type="Pfam" id="PF03454">
    <property type="entry name" value="MoeA_C"/>
    <property type="match status" value="1"/>
</dbReference>
<dbReference type="Gene3D" id="3.90.105.10">
    <property type="entry name" value="Molybdopterin biosynthesis moea protein, domain 2"/>
    <property type="match status" value="1"/>
</dbReference>
<reference evidence="8 9" key="1">
    <citation type="journal article" date="2009" name="J. Bacteriol.">
        <title>Complete genome sequence of Robiginitalea biformata HTCC2501.</title>
        <authorList>
            <person name="Oh H.M."/>
            <person name="Giovannoni S.J."/>
            <person name="Lee K."/>
            <person name="Ferriera S."/>
            <person name="Johnson J."/>
            <person name="Cho J.C."/>
        </authorList>
    </citation>
    <scope>NUCLEOTIDE SEQUENCE [LARGE SCALE GENOMIC DNA]</scope>
    <source>
        <strain evidence="9">ATCC BAA-864 / HTCC2501 / KCTC 12146</strain>
    </source>
</reference>
<keyword evidence="6" id="KW-0500">Molybdenum</keyword>
<dbReference type="HOGENOM" id="CLU_010186_7_0_10"/>
<comment type="similarity">
    <text evidence="3 6">Belongs to the MoeA family.</text>
</comment>
<dbReference type="SUPFAM" id="SSF63867">
    <property type="entry name" value="MoeA C-terminal domain-like"/>
    <property type="match status" value="1"/>
</dbReference>
<dbReference type="Pfam" id="PF03453">
    <property type="entry name" value="MoeA_N"/>
    <property type="match status" value="1"/>
</dbReference>
<dbReference type="InterPro" id="IPR001453">
    <property type="entry name" value="MoaB/Mog_dom"/>
</dbReference>
<keyword evidence="6" id="KW-0808">Transferase</keyword>
<dbReference type="SUPFAM" id="SSF63882">
    <property type="entry name" value="MoeA N-terminal region -like"/>
    <property type="match status" value="1"/>
</dbReference>
<dbReference type="KEGG" id="rbi:RB2501_14924"/>
<evidence type="ECO:0000256" key="2">
    <source>
        <dbReference type="ARBA" id="ARBA00005046"/>
    </source>
</evidence>
<evidence type="ECO:0000259" key="7">
    <source>
        <dbReference type="SMART" id="SM00852"/>
    </source>
</evidence>
<dbReference type="InterPro" id="IPR036135">
    <property type="entry name" value="MoeA_linker/N_sf"/>
</dbReference>
<dbReference type="EC" id="2.10.1.1" evidence="6"/>
<dbReference type="Gene3D" id="2.40.340.10">
    <property type="entry name" value="MoeA, C-terminal, domain IV"/>
    <property type="match status" value="1"/>
</dbReference>
<dbReference type="RefSeq" id="WP_015754947.1">
    <property type="nucleotide sequence ID" value="NC_013222.1"/>
</dbReference>
<evidence type="ECO:0000256" key="6">
    <source>
        <dbReference type="RuleBase" id="RU365090"/>
    </source>
</evidence>
<feature type="domain" description="MoaB/Mog" evidence="7">
    <location>
        <begin position="175"/>
        <end position="314"/>
    </location>
</feature>